<organism evidence="2">
    <name type="scientific">Anopheles marajoara</name>
    <dbReference type="NCBI Taxonomy" id="58244"/>
    <lineage>
        <taxon>Eukaryota</taxon>
        <taxon>Metazoa</taxon>
        <taxon>Ecdysozoa</taxon>
        <taxon>Arthropoda</taxon>
        <taxon>Hexapoda</taxon>
        <taxon>Insecta</taxon>
        <taxon>Pterygota</taxon>
        <taxon>Neoptera</taxon>
        <taxon>Endopterygota</taxon>
        <taxon>Diptera</taxon>
        <taxon>Nematocera</taxon>
        <taxon>Culicoidea</taxon>
        <taxon>Culicidae</taxon>
        <taxon>Anophelinae</taxon>
        <taxon>Anopheles</taxon>
    </lineage>
</organism>
<accession>A0A2M4C8D6</accession>
<evidence type="ECO:0000313" key="2">
    <source>
        <dbReference type="EMBL" id="MBW61574.1"/>
    </source>
</evidence>
<protein>
    <submittedName>
        <fullName evidence="2">Putative secreted protein</fullName>
    </submittedName>
</protein>
<proteinExistence type="predicted"/>
<evidence type="ECO:0000256" key="1">
    <source>
        <dbReference type="SAM" id="SignalP"/>
    </source>
</evidence>
<keyword evidence="1" id="KW-0732">Signal</keyword>
<sequence>MEPLAATTWAAVTFLLAFLQNPAPLCYINPRKEIVAENRIIRTVANDNPTLVVMLRRTLMASLASRRKRRRNRSSRWVQQSNRTKSEWASALKLLPWLMNAGIV</sequence>
<feature type="chain" id="PRO_5014921547" evidence="1">
    <location>
        <begin position="26"/>
        <end position="104"/>
    </location>
</feature>
<feature type="signal peptide" evidence="1">
    <location>
        <begin position="1"/>
        <end position="25"/>
    </location>
</feature>
<reference evidence="2" key="1">
    <citation type="submission" date="2018-01" db="EMBL/GenBank/DDBJ databases">
        <title>An insight into the sialome of Amazonian anophelines.</title>
        <authorList>
            <person name="Ribeiro J.M."/>
            <person name="Scarpassa V."/>
            <person name="Calvo E."/>
        </authorList>
    </citation>
    <scope>NUCLEOTIDE SEQUENCE</scope>
    <source>
        <tissue evidence="2">Salivary glands</tissue>
    </source>
</reference>
<dbReference type="EMBL" id="GGFJ01012433">
    <property type="protein sequence ID" value="MBW61574.1"/>
    <property type="molecule type" value="Transcribed_RNA"/>
</dbReference>
<name>A0A2M4C8D6_9DIPT</name>
<dbReference type="AlphaFoldDB" id="A0A2M4C8D6"/>